<dbReference type="Gene3D" id="3.60.110.10">
    <property type="entry name" value="Carbon-nitrogen hydrolase"/>
    <property type="match status" value="1"/>
</dbReference>
<dbReference type="KEGG" id="aalt:CC77DRAFT_1080369"/>
<dbReference type="GO" id="GO:0000257">
    <property type="term" value="F:nitrilase activity"/>
    <property type="evidence" value="ECO:0007669"/>
    <property type="project" value="UniProtKB-EC"/>
</dbReference>
<dbReference type="PROSITE" id="PS50263">
    <property type="entry name" value="CN_HYDROLASE"/>
    <property type="match status" value="1"/>
</dbReference>
<evidence type="ECO:0000256" key="5">
    <source>
        <dbReference type="SAM" id="SignalP"/>
    </source>
</evidence>
<evidence type="ECO:0000256" key="4">
    <source>
        <dbReference type="ARBA" id="ARBA00039045"/>
    </source>
</evidence>
<feature type="signal peptide" evidence="5">
    <location>
        <begin position="1"/>
        <end position="19"/>
    </location>
</feature>
<proteinExistence type="inferred from homology"/>
<dbReference type="EMBL" id="KV441495">
    <property type="protein sequence ID" value="OAG15153.1"/>
    <property type="molecule type" value="Genomic_DNA"/>
</dbReference>
<evidence type="ECO:0000256" key="2">
    <source>
        <dbReference type="ARBA" id="ARBA00022801"/>
    </source>
</evidence>
<name>A0A177D606_ALTAL</name>
<dbReference type="STRING" id="5599.A0A177D606"/>
<evidence type="ECO:0000313" key="7">
    <source>
        <dbReference type="EMBL" id="OAG15153.1"/>
    </source>
</evidence>
<evidence type="ECO:0000259" key="6">
    <source>
        <dbReference type="PROSITE" id="PS50263"/>
    </source>
</evidence>
<keyword evidence="2" id="KW-0378">Hydrolase</keyword>
<dbReference type="InterPro" id="IPR036526">
    <property type="entry name" value="C-N_Hydrolase_sf"/>
</dbReference>
<dbReference type="RefSeq" id="XP_018380574.1">
    <property type="nucleotide sequence ID" value="XM_018529314.1"/>
</dbReference>
<dbReference type="InterPro" id="IPR044149">
    <property type="entry name" value="Nitrilases_CHs"/>
</dbReference>
<sequence>MRVLPITCFFLGAAGTILAFRSPDYSNLTVAIVRAEPVNFPMPILNKNWTGVEFDLNATVAKGLKLIGEAADNGANLVVFPELWFPGYPTGMADNVTMKPWLSNYVENSLELNSTHWKALVKAAMKYETYIAPAFSHRENGNIYMGQALITPTGSFFVRHKLRPSGGERTIWSDGVTSDLQVIATPYGRWGILECWEHFHPAMTFNVQAQAETLHLASWPYTPDAADPQAEPFESLEINLAAARVYAVNSNAPLVFASVGNARFLDAQGLDLSVVEAKTSTEEQPLLYHSFNTSGLAETVPYTTEGEQSWGILQQIYDSFPNYIPKIVGTFVQRRVNPTSNL</sequence>
<dbReference type="Proteomes" id="UP000077248">
    <property type="component" value="Unassembled WGS sequence"/>
</dbReference>
<comment type="catalytic activity">
    <reaction evidence="3">
        <text>a nitrile + 2 H2O = a carboxylate + NH4(+)</text>
        <dbReference type="Rhea" id="RHEA:21724"/>
        <dbReference type="ChEBI" id="CHEBI:15377"/>
        <dbReference type="ChEBI" id="CHEBI:18379"/>
        <dbReference type="ChEBI" id="CHEBI:28938"/>
        <dbReference type="ChEBI" id="CHEBI:29067"/>
        <dbReference type="EC" id="3.5.5.1"/>
    </reaction>
</comment>
<accession>A0A177D606</accession>
<protein>
    <recommendedName>
        <fullName evidence="4">nitrilase</fullName>
        <ecNumber evidence="4">3.5.5.1</ecNumber>
    </recommendedName>
</protein>
<comment type="similarity">
    <text evidence="1">Belongs to the carbon-nitrogen hydrolase superfamily. Nitrilase family.</text>
</comment>
<gene>
    <name evidence="7" type="ORF">CC77DRAFT_1080369</name>
</gene>
<feature type="domain" description="CN hydrolase" evidence="6">
    <location>
        <begin position="28"/>
        <end position="293"/>
    </location>
</feature>
<evidence type="ECO:0000256" key="1">
    <source>
        <dbReference type="ARBA" id="ARBA00008129"/>
    </source>
</evidence>
<reference evidence="7 8" key="1">
    <citation type="submission" date="2016-05" db="EMBL/GenBank/DDBJ databases">
        <title>Comparative analysis of secretome profiles of manganese(II)-oxidizing ascomycete fungi.</title>
        <authorList>
            <consortium name="DOE Joint Genome Institute"/>
            <person name="Zeiner C.A."/>
            <person name="Purvine S.O."/>
            <person name="Zink E.M."/>
            <person name="Wu S."/>
            <person name="Pasa-Tolic L."/>
            <person name="Chaput D.L."/>
            <person name="Haridas S."/>
            <person name="Grigoriev I.V."/>
            <person name="Santelli C.M."/>
            <person name="Hansel C.M."/>
        </authorList>
    </citation>
    <scope>NUCLEOTIDE SEQUENCE [LARGE SCALE GENOMIC DNA]</scope>
    <source>
        <strain evidence="7 8">SRC1lrK2f</strain>
    </source>
</reference>
<dbReference type="PANTHER" id="PTHR46044:SF14">
    <property type="entry name" value="ARYLACETONITRILASE"/>
    <property type="match status" value="1"/>
</dbReference>
<dbReference type="Pfam" id="PF00795">
    <property type="entry name" value="CN_hydrolase"/>
    <property type="match status" value="1"/>
</dbReference>
<dbReference type="AlphaFoldDB" id="A0A177D606"/>
<evidence type="ECO:0000256" key="3">
    <source>
        <dbReference type="ARBA" id="ARBA00036406"/>
    </source>
</evidence>
<dbReference type="GeneID" id="29114908"/>
<feature type="chain" id="PRO_5008059061" description="nitrilase" evidence="5">
    <location>
        <begin position="20"/>
        <end position="342"/>
    </location>
</feature>
<dbReference type="PANTHER" id="PTHR46044">
    <property type="entry name" value="NITRILASE"/>
    <property type="match status" value="1"/>
</dbReference>
<dbReference type="InterPro" id="IPR003010">
    <property type="entry name" value="C-N_Hydrolase"/>
</dbReference>
<dbReference type="OMA" id="RWGLLEC"/>
<keyword evidence="5" id="KW-0732">Signal</keyword>
<keyword evidence="8" id="KW-1185">Reference proteome</keyword>
<dbReference type="EC" id="3.5.5.1" evidence="4"/>
<dbReference type="SUPFAM" id="SSF56317">
    <property type="entry name" value="Carbon-nitrogen hydrolase"/>
    <property type="match status" value="1"/>
</dbReference>
<evidence type="ECO:0000313" key="8">
    <source>
        <dbReference type="Proteomes" id="UP000077248"/>
    </source>
</evidence>
<organism evidence="7 8">
    <name type="scientific">Alternaria alternata</name>
    <name type="common">Alternaria rot fungus</name>
    <name type="synonym">Torula alternata</name>
    <dbReference type="NCBI Taxonomy" id="5599"/>
    <lineage>
        <taxon>Eukaryota</taxon>
        <taxon>Fungi</taxon>
        <taxon>Dikarya</taxon>
        <taxon>Ascomycota</taxon>
        <taxon>Pezizomycotina</taxon>
        <taxon>Dothideomycetes</taxon>
        <taxon>Pleosporomycetidae</taxon>
        <taxon>Pleosporales</taxon>
        <taxon>Pleosporineae</taxon>
        <taxon>Pleosporaceae</taxon>
        <taxon>Alternaria</taxon>
        <taxon>Alternaria sect. Alternaria</taxon>
        <taxon>Alternaria alternata complex</taxon>
    </lineage>
</organism>
<dbReference type="VEuPathDB" id="FungiDB:CC77DRAFT_1080369"/>